<evidence type="ECO:0000256" key="3">
    <source>
        <dbReference type="ARBA" id="ARBA00023163"/>
    </source>
</evidence>
<evidence type="ECO:0000256" key="2">
    <source>
        <dbReference type="ARBA" id="ARBA00023125"/>
    </source>
</evidence>
<dbReference type="Pfam" id="PF01418">
    <property type="entry name" value="HTH_6"/>
    <property type="match status" value="1"/>
</dbReference>
<accession>A0ABX2ZIZ4</accession>
<feature type="domain" description="HTH rpiR-type" evidence="4">
    <location>
        <begin position="4"/>
        <end position="80"/>
    </location>
</feature>
<dbReference type="Gene3D" id="3.40.50.10490">
    <property type="entry name" value="Glucose-6-phosphate isomerase like protein, domain 1"/>
    <property type="match status" value="1"/>
</dbReference>
<keyword evidence="2" id="KW-0238">DNA-binding</keyword>
<dbReference type="InterPro" id="IPR001347">
    <property type="entry name" value="SIS_dom"/>
</dbReference>
<dbReference type="InterPro" id="IPR047640">
    <property type="entry name" value="RpiR-like"/>
</dbReference>
<proteinExistence type="predicted"/>
<sequence length="284" mass="32229">MERPNFKLLVKEKFSQLSPGQKKVATYMIENLEECAFKTAYQIGKKAEVSETTVIRLSYALEFEGFSDMQLCVQNEFLHLNKADYIKEKEELKNAEGQNTFTKIIENEVNILRNLLQPSNIKEISKAIEAIIDADQVLIVGHRVSHIAAYWFSNTLSSIRSNVLYCSPAGDFYEKFCNLTEKSVVVAFSFPRYAKETLTIAECTKENGVSLISVTDRLLSPIGRIADIVLTTEENVESGSNSVASVISLLNLVIAGLYEKDQKRIQMYQQKLEKIYSTYEVFIE</sequence>
<feature type="domain" description="SIS" evidence="5">
    <location>
        <begin position="127"/>
        <end position="263"/>
    </location>
</feature>
<dbReference type="EMBL" id="MDKC01000037">
    <property type="protein sequence ID" value="ODG89668.1"/>
    <property type="molecule type" value="Genomic_DNA"/>
</dbReference>
<gene>
    <name evidence="6" type="ORF">BED47_14730</name>
</gene>
<organism evidence="6 7">
    <name type="scientific">Gottfriedia luciferensis</name>
    <dbReference type="NCBI Taxonomy" id="178774"/>
    <lineage>
        <taxon>Bacteria</taxon>
        <taxon>Bacillati</taxon>
        <taxon>Bacillota</taxon>
        <taxon>Bacilli</taxon>
        <taxon>Bacillales</taxon>
        <taxon>Bacillaceae</taxon>
        <taxon>Gottfriedia</taxon>
    </lineage>
</organism>
<dbReference type="PROSITE" id="PS51071">
    <property type="entry name" value="HTH_RPIR"/>
    <property type="match status" value="1"/>
</dbReference>
<protein>
    <submittedName>
        <fullName evidence="6">RpiR-family transcriptional regulator</fullName>
    </submittedName>
</protein>
<keyword evidence="7" id="KW-1185">Reference proteome</keyword>
<dbReference type="Proteomes" id="UP000094580">
    <property type="component" value="Unassembled WGS sequence"/>
</dbReference>
<dbReference type="InterPro" id="IPR036388">
    <property type="entry name" value="WH-like_DNA-bd_sf"/>
</dbReference>
<dbReference type="SUPFAM" id="SSF53697">
    <property type="entry name" value="SIS domain"/>
    <property type="match status" value="1"/>
</dbReference>
<name>A0ABX2ZIZ4_9BACI</name>
<dbReference type="InterPro" id="IPR009057">
    <property type="entry name" value="Homeodomain-like_sf"/>
</dbReference>
<dbReference type="PANTHER" id="PTHR30514:SF18">
    <property type="entry name" value="RPIR-FAMILY TRANSCRIPTIONAL REGULATOR"/>
    <property type="match status" value="1"/>
</dbReference>
<evidence type="ECO:0000313" key="7">
    <source>
        <dbReference type="Proteomes" id="UP000094580"/>
    </source>
</evidence>
<dbReference type="InterPro" id="IPR035472">
    <property type="entry name" value="RpiR-like_SIS"/>
</dbReference>
<dbReference type="RefSeq" id="WP_069035451.1">
    <property type="nucleotide sequence ID" value="NZ_MDKC01000037.1"/>
</dbReference>
<dbReference type="Pfam" id="PF01380">
    <property type="entry name" value="SIS"/>
    <property type="match status" value="1"/>
</dbReference>
<dbReference type="PANTHER" id="PTHR30514">
    <property type="entry name" value="GLUCOKINASE"/>
    <property type="match status" value="1"/>
</dbReference>
<evidence type="ECO:0000259" key="5">
    <source>
        <dbReference type="PROSITE" id="PS51464"/>
    </source>
</evidence>
<reference evidence="6 7" key="1">
    <citation type="submission" date="2016-07" db="EMBL/GenBank/DDBJ databases">
        <authorList>
            <person name="Townsley L."/>
            <person name="Shank E.A."/>
        </authorList>
    </citation>
    <scope>NUCLEOTIDE SEQUENCE [LARGE SCALE GENOMIC DNA]</scope>
    <source>
        <strain evidence="6 7">CH01</strain>
    </source>
</reference>
<dbReference type="PROSITE" id="PS51464">
    <property type="entry name" value="SIS"/>
    <property type="match status" value="1"/>
</dbReference>
<dbReference type="Gene3D" id="1.10.10.10">
    <property type="entry name" value="Winged helix-like DNA-binding domain superfamily/Winged helix DNA-binding domain"/>
    <property type="match status" value="1"/>
</dbReference>
<comment type="caution">
    <text evidence="6">The sequence shown here is derived from an EMBL/GenBank/DDBJ whole genome shotgun (WGS) entry which is preliminary data.</text>
</comment>
<evidence type="ECO:0000313" key="6">
    <source>
        <dbReference type="EMBL" id="ODG89668.1"/>
    </source>
</evidence>
<evidence type="ECO:0000256" key="1">
    <source>
        <dbReference type="ARBA" id="ARBA00023015"/>
    </source>
</evidence>
<dbReference type="InterPro" id="IPR046348">
    <property type="entry name" value="SIS_dom_sf"/>
</dbReference>
<dbReference type="InterPro" id="IPR000281">
    <property type="entry name" value="HTH_RpiR"/>
</dbReference>
<dbReference type="CDD" id="cd05013">
    <property type="entry name" value="SIS_RpiR"/>
    <property type="match status" value="1"/>
</dbReference>
<keyword evidence="1" id="KW-0805">Transcription regulation</keyword>
<evidence type="ECO:0000259" key="4">
    <source>
        <dbReference type="PROSITE" id="PS51071"/>
    </source>
</evidence>
<dbReference type="SUPFAM" id="SSF46689">
    <property type="entry name" value="Homeodomain-like"/>
    <property type="match status" value="1"/>
</dbReference>
<keyword evidence="3" id="KW-0804">Transcription</keyword>